<dbReference type="Pfam" id="PF00481">
    <property type="entry name" value="PP2C"/>
    <property type="match status" value="1"/>
</dbReference>
<evidence type="ECO:0000313" key="7">
    <source>
        <dbReference type="EMBL" id="KAG0688176.1"/>
    </source>
</evidence>
<feature type="region of interest" description="Disordered" evidence="4">
    <location>
        <begin position="1"/>
        <end position="82"/>
    </location>
</feature>
<dbReference type="SUPFAM" id="SSF81606">
    <property type="entry name" value="PP2C-like"/>
    <property type="match status" value="1"/>
</dbReference>
<feature type="compositionally biased region" description="Basic and acidic residues" evidence="4">
    <location>
        <begin position="38"/>
        <end position="53"/>
    </location>
</feature>
<dbReference type="Pfam" id="PF13855">
    <property type="entry name" value="LRR_8"/>
    <property type="match status" value="3"/>
</dbReference>
<comment type="caution">
    <text evidence="7">The sequence shown here is derived from an EMBL/GenBank/DDBJ whole genome shotgun (WGS) entry which is preliminary data.</text>
</comment>
<feature type="compositionally biased region" description="Polar residues" evidence="4">
    <location>
        <begin position="125"/>
        <end position="162"/>
    </location>
</feature>
<dbReference type="SUPFAM" id="SSF52058">
    <property type="entry name" value="L domain-like"/>
    <property type="match status" value="2"/>
</dbReference>
<dbReference type="SUPFAM" id="SSF55073">
    <property type="entry name" value="Nucleotide cyclase"/>
    <property type="match status" value="1"/>
</dbReference>
<dbReference type="Pfam" id="PF21187">
    <property type="entry name" value="CYAA_C"/>
    <property type="match status" value="1"/>
</dbReference>
<dbReference type="GO" id="GO:0046872">
    <property type="term" value="F:metal ion binding"/>
    <property type="evidence" value="ECO:0007669"/>
    <property type="project" value="UniProtKB-KW"/>
</dbReference>
<feature type="compositionally biased region" description="Low complexity" evidence="4">
    <location>
        <begin position="56"/>
        <end position="79"/>
    </location>
</feature>
<dbReference type="InterPro" id="IPR003591">
    <property type="entry name" value="Leu-rich_rpt_typical-subtyp"/>
</dbReference>
<dbReference type="Proteomes" id="UP000697127">
    <property type="component" value="Unassembled WGS sequence"/>
</dbReference>
<dbReference type="Gene3D" id="3.60.40.10">
    <property type="entry name" value="PPM-type phosphatase domain"/>
    <property type="match status" value="1"/>
</dbReference>
<keyword evidence="2" id="KW-0479">Metal-binding</keyword>
<evidence type="ECO:0000259" key="5">
    <source>
        <dbReference type="PROSITE" id="PS50125"/>
    </source>
</evidence>
<organism evidence="7 8">
    <name type="scientific">Pichia californica</name>
    <dbReference type="NCBI Taxonomy" id="460514"/>
    <lineage>
        <taxon>Eukaryota</taxon>
        <taxon>Fungi</taxon>
        <taxon>Dikarya</taxon>
        <taxon>Ascomycota</taxon>
        <taxon>Saccharomycotina</taxon>
        <taxon>Pichiomycetes</taxon>
        <taxon>Pichiales</taxon>
        <taxon>Pichiaceae</taxon>
        <taxon>Pichia</taxon>
    </lineage>
</organism>
<dbReference type="PROSITE" id="PS51746">
    <property type="entry name" value="PPM_2"/>
    <property type="match status" value="1"/>
</dbReference>
<dbReference type="CDD" id="cd00143">
    <property type="entry name" value="PP2Cc"/>
    <property type="match status" value="1"/>
</dbReference>
<feature type="compositionally biased region" description="Polar residues" evidence="4">
    <location>
        <begin position="7"/>
        <end position="37"/>
    </location>
</feature>
<dbReference type="InterPro" id="IPR032675">
    <property type="entry name" value="LRR_dom_sf"/>
</dbReference>
<protein>
    <submittedName>
        <fullName evidence="7">Cysteinyl-tRNA synthetase</fullName>
    </submittedName>
</protein>
<dbReference type="InterPro" id="IPR029787">
    <property type="entry name" value="Nucleotide_cyclase"/>
</dbReference>
<dbReference type="Pfam" id="PF00211">
    <property type="entry name" value="Guanylate_cyc"/>
    <property type="match status" value="1"/>
</dbReference>
<dbReference type="SMART" id="SM00369">
    <property type="entry name" value="LRR_TYP"/>
    <property type="match status" value="11"/>
</dbReference>
<sequence length="1959" mass="219725">MSEENAHSSSMEHNLYNHGSNANSDVNVNVKPQFNSKYTDDNKELYLDADRKSNLRQNRQASQSSTSSASPNSSRNPSNLNQIQPKHLSLTSIANNGSIDMKLNESNNNNNDDNNNYNNNNNNNHPTSNIAHYYANPQSSQQSIIHDEAQSPTVSSYNNHRYSLNPPDSSSSFQSNNHSKSITSISSMKKQDSSNNYQPLKRLSKRASLLNKFLPSRKDSSSSNRFSDASSMKESSSAVSSKRPSVASSIMDTKKQQHVQQQQQQFSHQSQVLPQASHFSDFTIDNSTNGSQHLPQPTVKGRIPSTDFTPHLQPLSQYRSSFSTHPDRKNSIIESQNTNNNNVNDEPLSVPMSVANTAAQSFGISLIDNDDNDDMVSFTNTVAADMSRVGSVNSNLPQPISEKTFWKPPESWKVRTDSIIPELKAVDNSRESSQSVDLDMSSISGSESTNALASPIKNKINSNNSQFNNDNNKNNNTKSLPNSNSDNMLASVSMDISRSVASKKMQGFKKSAKELKGSSRSSVRIFKGEKSSLLPCTLETTCKNILDLLQRKRFLKQDDEHMLVLKCGGLTRTLSLDEKPLRIQRTMLFLYGYTEQDNLDYIERTDLSFLFKFVVEEKGVELISEEKKRLINPQNVNLDNWNLQDIPNFLYAEPMITLDVSQNPSLEFTKDFMHDSRNLTTLSFTRSGSPVFPSSIVYAPRLVNLDLEVNYIKTIPSDISNLISLVTLNIACNRISQLPDSFGQLYNLQSLNISSNRLKNIPSQIFKIEGLKKLDLSYNSINEIPENISLLTKLEVLQIAGNRLNGELPSFFQNLNQLIKVDLRFNKLSSIDSLKSSQKIEVIRATGNNISVFRCKAPTLFEVELNMNPLTYVYFECDMTNLKVVDFSKGKLTSCTFTSKLINVEKLILDYNHLSVLPEYIHNMKSLVHLSIFKNNLTGLPNSISKLTKLKYLDLHLNNIGKLNENIWYLESLEVLNLASNLLDNFPEPPDTIFNTYHNSLNPLKMKRNSSSSTNMPVIASINDGKHENEVIEESEEDNDNLSNLPKNVQSSKLIRRTSETGSINLPSIEKVATLANSLKELCLCDNKLTDSAFPTLSLFHNITCLNLSYNEIFEIPTGYISNFKLLKSLYLSGNYLSSLPVEDLDELQNVNTLNLNGNRFGTLPAELSKLRRLTSLDVGSNQLKYNIGNIPYDWNWCYNKALRYLNFSGNKRLEIKPQHNHDDSGEKLDSFLGLKNLRMLGLMDVTITTDAVPDQSLGVRVRSTVSQLGKFGYGISDSLGFYDSLTTRDVVLEKFRGNSDEFLITIYDGKNSVQNGGDKISKIIQETFEIHLSEELKTLGEVSINGGHPKSVEDCLRGAFLTMNSEMSILINKDESSTFSSAAAHRTKTTDKLTLEEDGLSGCSATIIYIRGDIVYVANVGDIMGILTKSDGEFNIITTKHEPYAPKEYERIRDSGGFVTTDGYLDGVSDVSRAVGFFKLIPHINAQPSIHKFKLTQSEEMIAICTNEIWKKVSFELAADIIRQEKSNPIGAAEKLRDFALSFGAKGKKVTAVVLSLRQFSTKQKHHTGSKAEDSTLRKLDDEIDPPTGDLAMVFTDIKNSTLLWDNYPVAMRSAIKVHNSIMRRQLRIIGGYEVKTEGDAFIVSFPTPTSALLWCFTVQQQLLTTNEWPAEILSSDQGFEIKDSEGNLIFRGLSVRMGLHWGTPVCEMDIVTKRMDYFGPMVNRASRVSSVADGGQITMSTDFFYEMKKVNKIHAMIKDGNVELGRSYGYKAKDKDVENQMNQLENIGMVLEHIGAKKLKGLETPENIWLVFPKPLASRLKMLTNEGGEIQNKSNKLMVGGITVETAWKLREIAIRLENIVSRFSMDHSEQNTKFMEDIRKEEEESINNKLATIESFMLLFMDQTITRIENSVTVMGTRQILGKEQSRGCDTVHLLDLLKAMVNELGTLRAQQTSNN</sequence>
<feature type="domain" description="Guanylate cyclase" evidence="5">
    <location>
        <begin position="1593"/>
        <end position="1731"/>
    </location>
</feature>
<dbReference type="PROSITE" id="PS51450">
    <property type="entry name" value="LRR"/>
    <property type="match status" value="4"/>
</dbReference>
<dbReference type="Gene3D" id="3.80.10.10">
    <property type="entry name" value="Ribonuclease Inhibitor"/>
    <property type="match status" value="3"/>
</dbReference>
<feature type="compositionally biased region" description="Low complexity" evidence="4">
    <location>
        <begin position="107"/>
        <end position="124"/>
    </location>
</feature>
<dbReference type="InterPro" id="IPR001611">
    <property type="entry name" value="Leu-rich_rpt"/>
</dbReference>
<dbReference type="EMBL" id="PUHW01000175">
    <property type="protein sequence ID" value="KAG0688176.1"/>
    <property type="molecule type" value="Genomic_DNA"/>
</dbReference>
<evidence type="ECO:0000256" key="1">
    <source>
        <dbReference type="ARBA" id="ARBA00022614"/>
    </source>
</evidence>
<feature type="region of interest" description="Disordered" evidence="4">
    <location>
        <begin position="425"/>
        <end position="488"/>
    </location>
</feature>
<feature type="non-terminal residue" evidence="7">
    <location>
        <position position="1959"/>
    </location>
</feature>
<accession>A0A9P6WJA3</accession>
<evidence type="ECO:0000259" key="6">
    <source>
        <dbReference type="PROSITE" id="PS51746"/>
    </source>
</evidence>
<evidence type="ECO:0000313" key="8">
    <source>
        <dbReference type="Proteomes" id="UP000697127"/>
    </source>
</evidence>
<dbReference type="Gene3D" id="3.30.70.1230">
    <property type="entry name" value="Nucleotide cyclase"/>
    <property type="match status" value="1"/>
</dbReference>
<feature type="compositionally biased region" description="Polar residues" evidence="4">
    <location>
        <begin position="431"/>
        <end position="452"/>
    </location>
</feature>
<evidence type="ECO:0000256" key="2">
    <source>
        <dbReference type="ARBA" id="ARBA00022723"/>
    </source>
</evidence>
<dbReference type="SMART" id="SM00044">
    <property type="entry name" value="CYCc"/>
    <property type="match status" value="1"/>
</dbReference>
<keyword evidence="3" id="KW-0677">Repeat</keyword>
<feature type="compositionally biased region" description="Low complexity" evidence="4">
    <location>
        <begin position="258"/>
        <end position="272"/>
    </location>
</feature>
<feature type="compositionally biased region" description="Low complexity" evidence="4">
    <location>
        <begin position="163"/>
        <end position="188"/>
    </location>
</feature>
<dbReference type="InterPro" id="IPR048580">
    <property type="entry name" value="CYAA_C"/>
</dbReference>
<dbReference type="GO" id="GO:0009190">
    <property type="term" value="P:cyclic nucleotide biosynthetic process"/>
    <property type="evidence" value="ECO:0007669"/>
    <property type="project" value="InterPro"/>
</dbReference>
<dbReference type="Pfam" id="PF23010">
    <property type="entry name" value="RA_3"/>
    <property type="match status" value="1"/>
</dbReference>
<evidence type="ECO:0000256" key="3">
    <source>
        <dbReference type="ARBA" id="ARBA00022737"/>
    </source>
</evidence>
<dbReference type="SMART" id="SM00365">
    <property type="entry name" value="LRR_SD22"/>
    <property type="match status" value="6"/>
</dbReference>
<dbReference type="SMART" id="SM00364">
    <property type="entry name" value="LRR_BAC"/>
    <property type="match status" value="7"/>
</dbReference>
<name>A0A9P6WJA3_9ASCO</name>
<dbReference type="InterPro" id="IPR036457">
    <property type="entry name" value="PPM-type-like_dom_sf"/>
</dbReference>
<evidence type="ECO:0000256" key="4">
    <source>
        <dbReference type="SAM" id="MobiDB-lite"/>
    </source>
</evidence>
<feature type="region of interest" description="Disordered" evidence="4">
    <location>
        <begin position="99"/>
        <end position="200"/>
    </location>
</feature>
<dbReference type="PANTHER" id="PTHR48051:SF1">
    <property type="entry name" value="RAS SUPPRESSOR PROTEIN 1"/>
    <property type="match status" value="1"/>
</dbReference>
<feature type="compositionally biased region" description="Low complexity" evidence="4">
    <location>
        <begin position="457"/>
        <end position="485"/>
    </location>
</feature>
<gene>
    <name evidence="7" type="primary">CYR1</name>
    <name evidence="7" type="ORF">C6P40_001310</name>
</gene>
<dbReference type="InterPro" id="IPR001932">
    <property type="entry name" value="PPM-type_phosphatase-like_dom"/>
</dbReference>
<dbReference type="PROSITE" id="PS50125">
    <property type="entry name" value="GUANYLATE_CYCLASE_2"/>
    <property type="match status" value="1"/>
</dbReference>
<proteinExistence type="predicted"/>
<keyword evidence="8" id="KW-1185">Reference proteome</keyword>
<dbReference type="CDD" id="cd07302">
    <property type="entry name" value="CHD"/>
    <property type="match status" value="1"/>
</dbReference>
<feature type="compositionally biased region" description="Low complexity" evidence="4">
    <location>
        <begin position="221"/>
        <end position="249"/>
    </location>
</feature>
<feature type="region of interest" description="Disordered" evidence="4">
    <location>
        <begin position="214"/>
        <end position="273"/>
    </location>
</feature>
<keyword evidence="1" id="KW-0433">Leucine-rich repeat</keyword>
<feature type="domain" description="PPM-type phosphatase" evidence="6">
    <location>
        <begin position="1273"/>
        <end position="1558"/>
    </location>
</feature>
<dbReference type="PANTHER" id="PTHR48051">
    <property type="match status" value="1"/>
</dbReference>
<dbReference type="InterPro" id="IPR001054">
    <property type="entry name" value="A/G_cyclase"/>
</dbReference>
<reference evidence="7" key="1">
    <citation type="submission" date="2020-11" db="EMBL/GenBank/DDBJ databases">
        <title>Kefir isolates.</title>
        <authorList>
            <person name="Marcisauskas S."/>
            <person name="Kim Y."/>
            <person name="Blasche S."/>
        </authorList>
    </citation>
    <scope>NUCLEOTIDE SEQUENCE</scope>
    <source>
        <strain evidence="7">Olga-1</strain>
    </source>
</reference>
<dbReference type="InterPro" id="IPR055071">
    <property type="entry name" value="RA_PHLPP-like"/>
</dbReference>
<dbReference type="GO" id="GO:0005737">
    <property type="term" value="C:cytoplasm"/>
    <property type="evidence" value="ECO:0007669"/>
    <property type="project" value="TreeGrafter"/>
</dbReference>
<dbReference type="SMART" id="SM00332">
    <property type="entry name" value="PP2Cc"/>
    <property type="match status" value="1"/>
</dbReference>
<dbReference type="GO" id="GO:0035556">
    <property type="term" value="P:intracellular signal transduction"/>
    <property type="evidence" value="ECO:0007669"/>
    <property type="project" value="InterPro"/>
</dbReference>
<dbReference type="InterPro" id="IPR050216">
    <property type="entry name" value="LRR_domain-containing"/>
</dbReference>